<dbReference type="Proteomes" id="UP000321907">
    <property type="component" value="Unassembled WGS sequence"/>
</dbReference>
<organism evidence="3 4">
    <name type="scientific">Neolewinella aurantiaca</name>
    <dbReference type="NCBI Taxonomy" id="2602767"/>
    <lineage>
        <taxon>Bacteria</taxon>
        <taxon>Pseudomonadati</taxon>
        <taxon>Bacteroidota</taxon>
        <taxon>Saprospiria</taxon>
        <taxon>Saprospirales</taxon>
        <taxon>Lewinellaceae</taxon>
        <taxon>Neolewinella</taxon>
    </lineage>
</organism>
<dbReference type="SUPFAM" id="SSF54427">
    <property type="entry name" value="NTF2-like"/>
    <property type="match status" value="2"/>
</dbReference>
<protein>
    <recommendedName>
        <fullName evidence="2">SnoaL-like domain-containing protein</fullName>
    </recommendedName>
</protein>
<keyword evidence="4" id="KW-1185">Reference proteome</keyword>
<evidence type="ECO:0000313" key="4">
    <source>
        <dbReference type="Proteomes" id="UP000321907"/>
    </source>
</evidence>
<feature type="chain" id="PRO_5023010524" description="SnoaL-like domain-containing protein" evidence="1">
    <location>
        <begin position="19"/>
        <end position="293"/>
    </location>
</feature>
<feature type="signal peptide" evidence="1">
    <location>
        <begin position="1"/>
        <end position="18"/>
    </location>
</feature>
<dbReference type="InterPro" id="IPR032710">
    <property type="entry name" value="NTF2-like_dom_sf"/>
</dbReference>
<dbReference type="Gene3D" id="3.10.450.50">
    <property type="match status" value="2"/>
</dbReference>
<sequence length="293" mass="32664">MRIILCSFILLLCTCVRAQETPNQTINSVFASMKAGDTTGMRAYFHPDATLHSVVTKPTGETVVSSGSIDRWFAGIQKAEAGDWEEELNYTELNIDGHLASAWTPYVFNFKGKLHHCGVNAFQLVKDGEAGQWRILHITDTRRDAEGDCQPVSKQTPRAAIEALATGWHKAAADADSTAFFDALTDDAIYIGTDKGEHWTKAEFLGFAAPYFARGKAWDFHATERHIFYDPNQQVAYWDEVLDTWMGPCRGTAVVKRAGPDGWKIAHYTLSMTIPNEKVQEVIKATGEKTKER</sequence>
<dbReference type="InterPro" id="IPR037401">
    <property type="entry name" value="SnoaL-like"/>
</dbReference>
<dbReference type="OrthoDB" id="271716at2"/>
<evidence type="ECO:0000256" key="1">
    <source>
        <dbReference type="SAM" id="SignalP"/>
    </source>
</evidence>
<dbReference type="AlphaFoldDB" id="A0A5C7FMV0"/>
<dbReference type="Pfam" id="PF13474">
    <property type="entry name" value="SnoaL_3"/>
    <property type="match status" value="1"/>
</dbReference>
<name>A0A5C7FMV0_9BACT</name>
<feature type="domain" description="SnoaL-like" evidence="2">
    <location>
        <begin position="161"/>
        <end position="275"/>
    </location>
</feature>
<dbReference type="RefSeq" id="WP_147932053.1">
    <property type="nucleotide sequence ID" value="NZ_VOXD01000032.1"/>
</dbReference>
<accession>A0A5C7FMV0</accession>
<evidence type="ECO:0000313" key="3">
    <source>
        <dbReference type="EMBL" id="TXF87720.1"/>
    </source>
</evidence>
<dbReference type="EMBL" id="VOXD01000032">
    <property type="protein sequence ID" value="TXF87720.1"/>
    <property type="molecule type" value="Genomic_DNA"/>
</dbReference>
<comment type="caution">
    <text evidence="3">The sequence shown here is derived from an EMBL/GenBank/DDBJ whole genome shotgun (WGS) entry which is preliminary data.</text>
</comment>
<reference evidence="3 4" key="1">
    <citation type="submission" date="2019-08" db="EMBL/GenBank/DDBJ databases">
        <title>Lewinella sp. strain SSH13 Genome sequencing and assembly.</title>
        <authorList>
            <person name="Kim I."/>
        </authorList>
    </citation>
    <scope>NUCLEOTIDE SEQUENCE [LARGE SCALE GENOMIC DNA]</scope>
    <source>
        <strain evidence="3 4">SSH13</strain>
    </source>
</reference>
<evidence type="ECO:0000259" key="2">
    <source>
        <dbReference type="Pfam" id="PF13474"/>
    </source>
</evidence>
<keyword evidence="1" id="KW-0732">Signal</keyword>
<proteinExistence type="predicted"/>
<gene>
    <name evidence="3" type="ORF">FUA23_17455</name>
</gene>